<dbReference type="RefSeq" id="WP_071070269.1">
    <property type="nucleotide sequence ID" value="NZ_CP017754.1"/>
</dbReference>
<dbReference type="PANTHER" id="PTHR11122">
    <property type="entry name" value="APOSPORY-ASSOCIATED PROTEIN C-RELATED"/>
    <property type="match status" value="1"/>
</dbReference>
<reference evidence="1 2" key="1">
    <citation type="submission" date="2016-10" db="EMBL/GenBank/DDBJ databases">
        <title>Complete genome sequences of three Cupriavidus strains isolated from various Malaysian environments.</title>
        <authorList>
            <person name="Abdullah A.A.-A."/>
            <person name="Shafie N.A.H."/>
            <person name="Lau N.S."/>
        </authorList>
    </citation>
    <scope>NUCLEOTIDE SEQUENCE [LARGE SCALE GENOMIC DNA]</scope>
    <source>
        <strain evidence="1 2">USMAA1020</strain>
    </source>
</reference>
<dbReference type="Proteomes" id="UP000177515">
    <property type="component" value="Chromosome 1"/>
</dbReference>
<proteinExistence type="predicted"/>
<keyword evidence="2" id="KW-1185">Reference proteome</keyword>
<dbReference type="Pfam" id="PF01263">
    <property type="entry name" value="Aldose_epim"/>
    <property type="match status" value="1"/>
</dbReference>
<evidence type="ECO:0000313" key="1">
    <source>
        <dbReference type="EMBL" id="AOZ07298.1"/>
    </source>
</evidence>
<name>A0ABM6F6W4_9BURK</name>
<dbReference type="SUPFAM" id="SSF74650">
    <property type="entry name" value="Galactose mutarotase-like"/>
    <property type="match status" value="1"/>
</dbReference>
<sequence length="318" mass="34293">MTTAPALPTTIRFQGQDLLRLGDDTSYLLLAPVHGGRLVRWVHRGEDILYWPDGADWSAAGKVRGGNPLLFPFIGRHFADGAAGRWRDAAGTVHALPQHGFARDLPFQVDTGESGTDARAVTISLQASDTTRTGYPYDFRFSAGYRLLPDGLEATLAIRNTGTAPLPHYAGHHFYFSLPVQARAGSTLAMPPAQCRRQQPDGSLAPARPGAASYRLDDPALHDTFHVLAPTDGTARTVELAVPPHAGAPRGRRLAIELDAGGSAPWHAVTTWSEHGQTDYYCIEPWLGLPNAIGHGAGLRWLAPGEADHAVCRLIVRD</sequence>
<accession>A0ABM6F6W4</accession>
<dbReference type="PANTHER" id="PTHR11122:SF13">
    <property type="entry name" value="GLUCOSE-6-PHOSPHATE 1-EPIMERASE"/>
    <property type="match status" value="1"/>
</dbReference>
<evidence type="ECO:0000313" key="2">
    <source>
        <dbReference type="Proteomes" id="UP000177515"/>
    </source>
</evidence>
<protein>
    <submittedName>
        <fullName evidence="1">Aldose epimerase</fullName>
    </submittedName>
</protein>
<dbReference type="InterPro" id="IPR014718">
    <property type="entry name" value="GH-type_carb-bd"/>
</dbReference>
<gene>
    <name evidence="1" type="ORF">BKK80_16810</name>
</gene>
<dbReference type="InterPro" id="IPR008183">
    <property type="entry name" value="Aldose_1/G6P_1-epimerase"/>
</dbReference>
<dbReference type="InterPro" id="IPR011013">
    <property type="entry name" value="Gal_mutarotase_sf_dom"/>
</dbReference>
<organism evidence="1 2">
    <name type="scientific">Cupriavidus malaysiensis</name>
    <dbReference type="NCBI Taxonomy" id="367825"/>
    <lineage>
        <taxon>Bacteria</taxon>
        <taxon>Pseudomonadati</taxon>
        <taxon>Pseudomonadota</taxon>
        <taxon>Betaproteobacteria</taxon>
        <taxon>Burkholderiales</taxon>
        <taxon>Burkholderiaceae</taxon>
        <taxon>Cupriavidus</taxon>
    </lineage>
</organism>
<dbReference type="Gene3D" id="2.70.98.10">
    <property type="match status" value="1"/>
</dbReference>
<dbReference type="EMBL" id="CP017754">
    <property type="protein sequence ID" value="AOZ07298.1"/>
    <property type="molecule type" value="Genomic_DNA"/>
</dbReference>